<feature type="binding site" evidence="10">
    <location>
        <position position="105"/>
    </location>
    <ligand>
        <name>Fe cation</name>
        <dbReference type="ChEBI" id="CHEBI:24875"/>
    </ligand>
</feature>
<evidence type="ECO:0000256" key="4">
    <source>
        <dbReference type="ARBA" id="ARBA00022723"/>
    </source>
</evidence>
<dbReference type="PANTHER" id="PTHR10093">
    <property type="entry name" value="IRON-SULFUR CLUSTER ASSEMBLY ENZYME NIFU HOMOLOG"/>
    <property type="match status" value="1"/>
</dbReference>
<dbReference type="CDD" id="cd06664">
    <property type="entry name" value="IscU_like"/>
    <property type="match status" value="1"/>
</dbReference>
<organism evidence="14 15">
    <name type="scientific">Solidesulfovibrio carbinoliphilus subsp. oakridgensis</name>
    <dbReference type="NCBI Taxonomy" id="694327"/>
    <lineage>
        <taxon>Bacteria</taxon>
        <taxon>Pseudomonadati</taxon>
        <taxon>Thermodesulfobacteriota</taxon>
        <taxon>Desulfovibrionia</taxon>
        <taxon>Desulfovibrionales</taxon>
        <taxon>Desulfovibrionaceae</taxon>
        <taxon>Solidesulfovibrio</taxon>
    </lineage>
</organism>
<feature type="domain" description="BFD-like [2Fe-2S]-binding" evidence="13">
    <location>
        <begin position="134"/>
        <end position="184"/>
    </location>
</feature>
<dbReference type="EMBL" id="CM001368">
    <property type="protein sequence ID" value="EHJ47128.1"/>
    <property type="molecule type" value="Genomic_DNA"/>
</dbReference>
<feature type="binding site" evidence="10">
    <location>
        <position position="35"/>
    </location>
    <ligand>
        <name>Fe cation</name>
        <dbReference type="ChEBI" id="CHEBI:24875"/>
    </ligand>
</feature>
<evidence type="ECO:0000256" key="6">
    <source>
        <dbReference type="ARBA" id="ARBA00023014"/>
    </source>
</evidence>
<dbReference type="SUPFAM" id="SSF117916">
    <property type="entry name" value="Fe-S cluster assembly (FSCA) domain-like"/>
    <property type="match status" value="1"/>
</dbReference>
<dbReference type="Proteomes" id="UP000004662">
    <property type="component" value="Chromosome"/>
</dbReference>
<dbReference type="Gene3D" id="3.90.1010.10">
    <property type="match status" value="1"/>
</dbReference>
<dbReference type="PIRSF" id="PIRSF000375">
    <property type="entry name" value="NifU"/>
    <property type="match status" value="1"/>
</dbReference>
<gene>
    <name evidence="14" type="ORF">DFW101_1117</name>
</gene>
<evidence type="ECO:0000256" key="1">
    <source>
        <dbReference type="ARBA" id="ARBA00006420"/>
    </source>
</evidence>
<dbReference type="InterPro" id="IPR010238">
    <property type="entry name" value="NIF_FeS_clus_asmbl_NifU"/>
</dbReference>
<keyword evidence="15" id="KW-1185">Reference proteome</keyword>
<dbReference type="InterPro" id="IPR001075">
    <property type="entry name" value="NIF_FeS_clus_asmbl_NifU_C"/>
</dbReference>
<comment type="function">
    <text evidence="9">May be involved in the formation or repair of [Fe-S] clusters present in iron-sulfur proteins.</text>
</comment>
<evidence type="ECO:0000259" key="13">
    <source>
        <dbReference type="Pfam" id="PF04324"/>
    </source>
</evidence>
<feature type="binding site" evidence="10">
    <location>
        <position position="174"/>
    </location>
    <ligand>
        <name>[2Fe-2S] cluster</name>
        <dbReference type="ChEBI" id="CHEBI:190135"/>
    </ligand>
</feature>
<dbReference type="AlphaFoldDB" id="G7Q7H5"/>
<dbReference type="Gene3D" id="3.30.300.130">
    <property type="entry name" value="Fe-S cluster assembly (FSCA)"/>
    <property type="match status" value="1"/>
</dbReference>
<dbReference type="InterPro" id="IPR007419">
    <property type="entry name" value="BFD-like_2Fe2S-bd_dom"/>
</dbReference>
<keyword evidence="7 9" id="KW-0535">Nitrogen fixation</keyword>
<dbReference type="InterPro" id="IPR016217">
    <property type="entry name" value="N_fixation_NifU"/>
</dbReference>
<dbReference type="Pfam" id="PF04324">
    <property type="entry name" value="Fer2_BFD"/>
    <property type="match status" value="1"/>
</dbReference>
<keyword evidence="6 10" id="KW-0411">Iron-sulfur</keyword>
<evidence type="ECO:0000259" key="12">
    <source>
        <dbReference type="Pfam" id="PF01592"/>
    </source>
</evidence>
<evidence type="ECO:0000256" key="5">
    <source>
        <dbReference type="ARBA" id="ARBA00023004"/>
    </source>
</evidence>
<evidence type="ECO:0000313" key="15">
    <source>
        <dbReference type="Proteomes" id="UP000004662"/>
    </source>
</evidence>
<dbReference type="STRING" id="694327.DFW101_1117"/>
<evidence type="ECO:0000256" key="8">
    <source>
        <dbReference type="ARBA" id="ARBA00034078"/>
    </source>
</evidence>
<dbReference type="eggNOG" id="COG0822">
    <property type="taxonomic scope" value="Bacteria"/>
</dbReference>
<keyword evidence="4 10" id="KW-0479">Metal-binding</keyword>
<comment type="cofactor">
    <cofactor evidence="10">
        <name>Fe cation</name>
        <dbReference type="ChEBI" id="CHEBI:24875"/>
    </cofactor>
    <text evidence="10">Binds 1 Fe cation per subunit.</text>
</comment>
<dbReference type="NCBIfam" id="TIGR02000">
    <property type="entry name" value="NifU_proper"/>
    <property type="match status" value="1"/>
</dbReference>
<dbReference type="GO" id="GO:0051537">
    <property type="term" value="F:2 iron, 2 sulfur cluster binding"/>
    <property type="evidence" value="ECO:0007669"/>
    <property type="project" value="UniProtKB-KW"/>
</dbReference>
<reference evidence="15" key="1">
    <citation type="journal article" date="2015" name="Genome Announc.">
        <title>High-Quality Draft Genome Sequence of Desulfovibrio carbinoliphilus FW-101-2B, an Organic Acid-Oxidizing Sulfate-Reducing Bacterium Isolated from Uranium(VI)-Contaminated Groundwater.</title>
        <authorList>
            <person name="Ramsay B.D."/>
            <person name="Hwang C."/>
            <person name="Woo H.L."/>
            <person name="Carroll S.L."/>
            <person name="Lucas S."/>
            <person name="Han J."/>
            <person name="Lapidus A.L."/>
            <person name="Cheng J.F."/>
            <person name="Goodwin L.A."/>
            <person name="Pitluck S."/>
            <person name="Peters L."/>
            <person name="Chertkov O."/>
            <person name="Held B."/>
            <person name="Detter J.C."/>
            <person name="Han C.S."/>
            <person name="Tapia R."/>
            <person name="Land M.L."/>
            <person name="Hauser L.J."/>
            <person name="Kyrpides N.C."/>
            <person name="Ivanova N.N."/>
            <person name="Mikhailova N."/>
            <person name="Pagani I."/>
            <person name="Woyke T."/>
            <person name="Arkin A.P."/>
            <person name="Dehal P."/>
            <person name="Chivian D."/>
            <person name="Criddle C.S."/>
            <person name="Wu W."/>
            <person name="Chakraborty R."/>
            <person name="Hazen T.C."/>
            <person name="Fields M.W."/>
        </authorList>
    </citation>
    <scope>NUCLEOTIDE SEQUENCE [LARGE SCALE GENOMIC DNA]</scope>
    <source>
        <strain evidence="15">FW-101-2B</strain>
    </source>
</reference>
<dbReference type="GO" id="GO:0016226">
    <property type="term" value="P:iron-sulfur cluster assembly"/>
    <property type="evidence" value="ECO:0007669"/>
    <property type="project" value="InterPro"/>
</dbReference>
<accession>G7Q7H5</accession>
<evidence type="ECO:0000256" key="3">
    <source>
        <dbReference type="ARBA" id="ARBA00022714"/>
    </source>
</evidence>
<protein>
    <recommendedName>
        <fullName evidence="2 9">Nitrogen fixation protein NifU</fullName>
    </recommendedName>
</protein>
<evidence type="ECO:0000256" key="9">
    <source>
        <dbReference type="PIRNR" id="PIRNR000375"/>
    </source>
</evidence>
<name>G7Q7H5_9BACT</name>
<dbReference type="OrthoDB" id="9808097at2"/>
<proteinExistence type="inferred from homology"/>
<dbReference type="InterPro" id="IPR034904">
    <property type="entry name" value="FSCA_dom_sf"/>
</dbReference>
<dbReference type="CDD" id="cd19947">
    <property type="entry name" value="NifU_Fer2_BFD-like"/>
    <property type="match status" value="1"/>
</dbReference>
<feature type="binding site" evidence="10">
    <location>
        <position position="171"/>
    </location>
    <ligand>
        <name>[2Fe-2S] cluster</name>
        <dbReference type="ChEBI" id="CHEBI:190135"/>
    </ligand>
</feature>
<dbReference type="eggNOG" id="COG0694">
    <property type="taxonomic scope" value="Bacteria"/>
</dbReference>
<sequence length="283" mass="30448">MWEYTDKVRDHFLHPRNVGSLEGANAVGEVGSLACGDALKLFLKINDAGVIEDATFQTFGCASAIASSSVLTELLKGKTIAEAKALTNKDIAEFLGGLPKEKMHCSVMGQEALEAALANYLGEKVPQAEPEGELVCKCFGVYDGQIRRAIRENKLTSVEEITDFTKAGGGCGDCQERLQAILDEELGQAAPAAAATEAQAGKNLTNLERMKLVTKVMEEEIRPNLKKDGGDIELVDIDGHTVVVSLRGACKGCPKSNLTLTEFVQNRLRELVEPEIVVKEAGR</sequence>
<feature type="domain" description="NIF system FeS cluster assembly NifU N-terminal" evidence="12">
    <location>
        <begin position="3"/>
        <end position="124"/>
    </location>
</feature>
<dbReference type="Gene3D" id="1.10.10.1100">
    <property type="entry name" value="BFD-like [2Fe-2S]-binding domain"/>
    <property type="match status" value="1"/>
</dbReference>
<comment type="cofactor">
    <cofactor evidence="8">
        <name>[2Fe-2S] cluster</name>
        <dbReference type="ChEBI" id="CHEBI:190135"/>
    </cofactor>
</comment>
<dbReference type="SUPFAM" id="SSF82649">
    <property type="entry name" value="SufE/NifU"/>
    <property type="match status" value="1"/>
</dbReference>
<dbReference type="RefSeq" id="WP_009180542.1">
    <property type="nucleotide sequence ID" value="NZ_CM001368.1"/>
</dbReference>
<feature type="binding site" evidence="10">
    <location>
        <position position="61"/>
    </location>
    <ligand>
        <name>Fe cation</name>
        <dbReference type="ChEBI" id="CHEBI:24875"/>
    </ligand>
</feature>
<dbReference type="InterPro" id="IPR002871">
    <property type="entry name" value="NIF_FeS_clus_asmbl_NifU_N"/>
</dbReference>
<feature type="domain" description="NIF system FeS cluster assembly NifU C-terminal" evidence="11">
    <location>
        <begin position="213"/>
        <end position="278"/>
    </location>
</feature>
<keyword evidence="5 10" id="KW-0408">Iron</keyword>
<dbReference type="InterPro" id="IPR041854">
    <property type="entry name" value="BFD-like_2Fe2S-bd_dom_sf"/>
</dbReference>
<feature type="binding site" evidence="10">
    <location>
        <position position="138"/>
    </location>
    <ligand>
        <name>[2Fe-2S] cluster</name>
        <dbReference type="ChEBI" id="CHEBI:190135"/>
    </ligand>
</feature>
<keyword evidence="3 10" id="KW-0001">2Fe-2S</keyword>
<dbReference type="HOGENOM" id="CLU_079283_0_0_7"/>
<evidence type="ECO:0000256" key="2">
    <source>
        <dbReference type="ARBA" id="ARBA00015278"/>
    </source>
</evidence>
<evidence type="ECO:0000256" key="10">
    <source>
        <dbReference type="PIRSR" id="PIRSR000375-1"/>
    </source>
</evidence>
<evidence type="ECO:0000313" key="14">
    <source>
        <dbReference type="EMBL" id="EHJ47128.1"/>
    </source>
</evidence>
<dbReference type="Pfam" id="PF01106">
    <property type="entry name" value="NifU"/>
    <property type="match status" value="1"/>
</dbReference>
<feature type="binding site" evidence="10">
    <location>
        <position position="136"/>
    </location>
    <ligand>
        <name>[2Fe-2S] cluster</name>
        <dbReference type="ChEBI" id="CHEBI:190135"/>
    </ligand>
</feature>
<dbReference type="Pfam" id="PF01592">
    <property type="entry name" value="NifU_N"/>
    <property type="match status" value="1"/>
</dbReference>
<comment type="similarity">
    <text evidence="1 9">Belongs to the NifU family.</text>
</comment>
<evidence type="ECO:0000256" key="7">
    <source>
        <dbReference type="ARBA" id="ARBA00023231"/>
    </source>
</evidence>
<evidence type="ECO:0000259" key="11">
    <source>
        <dbReference type="Pfam" id="PF01106"/>
    </source>
</evidence>
<comment type="cofactor">
    <cofactor evidence="10">
        <name>[2Fe-2S] cluster</name>
        <dbReference type="ChEBI" id="CHEBI:190135"/>
    </cofactor>
    <text evidence="10">Binds 1 [2Fe-2S] cluster per subunit.</text>
</comment>
<dbReference type="GO" id="GO:0005506">
    <property type="term" value="F:iron ion binding"/>
    <property type="evidence" value="ECO:0007669"/>
    <property type="project" value="InterPro"/>
</dbReference>